<keyword evidence="1" id="KW-0472">Membrane</keyword>
<protein>
    <submittedName>
        <fullName evidence="2">DUF4386 domain-containing protein</fullName>
    </submittedName>
</protein>
<name>A0ABR8QDL7_9CELL</name>
<reference evidence="2 3" key="1">
    <citation type="submission" date="2020-08" db="EMBL/GenBank/DDBJ databases">
        <title>A Genomic Blueprint of the Chicken Gut Microbiome.</title>
        <authorList>
            <person name="Gilroy R."/>
            <person name="Ravi A."/>
            <person name="Getino M."/>
            <person name="Pursley I."/>
            <person name="Horton D.L."/>
            <person name="Alikhan N.-F."/>
            <person name="Baker D."/>
            <person name="Gharbi K."/>
            <person name="Hall N."/>
            <person name="Watson M."/>
            <person name="Adriaenssens E.M."/>
            <person name="Foster-Nyarko E."/>
            <person name="Jarju S."/>
            <person name="Secka A."/>
            <person name="Antonio M."/>
            <person name="Oren A."/>
            <person name="Chaudhuri R."/>
            <person name="La Ragione R.M."/>
            <person name="Hildebrand F."/>
            <person name="Pallen M.J."/>
        </authorList>
    </citation>
    <scope>NUCLEOTIDE SEQUENCE [LARGE SCALE GENOMIC DNA]</scope>
    <source>
        <strain evidence="2 3">Sa3CUA2</strain>
    </source>
</reference>
<evidence type="ECO:0000313" key="2">
    <source>
        <dbReference type="EMBL" id="MBD7918516.1"/>
    </source>
</evidence>
<feature type="transmembrane region" description="Helical" evidence="1">
    <location>
        <begin position="171"/>
        <end position="192"/>
    </location>
</feature>
<dbReference type="RefSeq" id="WP_191782751.1">
    <property type="nucleotide sequence ID" value="NZ_JACSQV010000007.1"/>
</dbReference>
<keyword evidence="3" id="KW-1185">Reference proteome</keyword>
<feature type="transmembrane region" description="Helical" evidence="1">
    <location>
        <begin position="143"/>
        <end position="165"/>
    </location>
</feature>
<evidence type="ECO:0000256" key="1">
    <source>
        <dbReference type="SAM" id="Phobius"/>
    </source>
</evidence>
<organism evidence="2 3">
    <name type="scientific">Cellulomonas avistercoris</name>
    <dbReference type="NCBI Taxonomy" id="2762242"/>
    <lineage>
        <taxon>Bacteria</taxon>
        <taxon>Bacillati</taxon>
        <taxon>Actinomycetota</taxon>
        <taxon>Actinomycetes</taxon>
        <taxon>Micrococcales</taxon>
        <taxon>Cellulomonadaceae</taxon>
        <taxon>Cellulomonas</taxon>
    </lineage>
</organism>
<feature type="transmembrane region" description="Helical" evidence="1">
    <location>
        <begin position="36"/>
        <end position="60"/>
    </location>
</feature>
<gene>
    <name evidence="2" type="ORF">H9657_09535</name>
</gene>
<dbReference type="InterPro" id="IPR025495">
    <property type="entry name" value="DUF4386"/>
</dbReference>
<dbReference type="Proteomes" id="UP000604241">
    <property type="component" value="Unassembled WGS sequence"/>
</dbReference>
<comment type="caution">
    <text evidence="2">The sequence shown here is derived from an EMBL/GenBank/DDBJ whole genome shotgun (WGS) entry which is preliminary data.</text>
</comment>
<accession>A0ABR8QDL7</accession>
<feature type="transmembrane region" description="Helical" evidence="1">
    <location>
        <begin position="12"/>
        <end position="30"/>
    </location>
</feature>
<evidence type="ECO:0000313" key="3">
    <source>
        <dbReference type="Proteomes" id="UP000604241"/>
    </source>
</evidence>
<feature type="transmembrane region" description="Helical" evidence="1">
    <location>
        <begin position="72"/>
        <end position="94"/>
    </location>
</feature>
<dbReference type="EMBL" id="JACSQV010000007">
    <property type="protein sequence ID" value="MBD7918516.1"/>
    <property type="molecule type" value="Genomic_DNA"/>
</dbReference>
<sequence>MPRSARTHERAAGALYLSTHATSVLAVVAYDAGAPAIGVLLEVALALGCLATGVLLLALLRHHGQARALTFALLRTLEAAVITAGTLPMLALAWGGPASAGLGDTLVDLHTAAFLVGQGLVISVNTIVLGWLLVDADVTPRALGVLGVAAGVVVLGSNTAQLLGLVPQGGAVAGICAVPVFAFEIWWAVLLLTRGLRPRGHALQGDVVTAPSPTHADAAPTSSRP</sequence>
<keyword evidence="1" id="KW-1133">Transmembrane helix</keyword>
<dbReference type="Pfam" id="PF14329">
    <property type="entry name" value="DUF4386"/>
    <property type="match status" value="1"/>
</dbReference>
<proteinExistence type="predicted"/>
<feature type="transmembrane region" description="Helical" evidence="1">
    <location>
        <begin position="114"/>
        <end position="134"/>
    </location>
</feature>
<keyword evidence="1" id="KW-0812">Transmembrane</keyword>